<dbReference type="PANTHER" id="PTHR32278">
    <property type="entry name" value="F-BOX DOMAIN-CONTAINING PROTEIN"/>
    <property type="match status" value="1"/>
</dbReference>
<gene>
    <name evidence="1" type="ORF">SLEP1_g54282</name>
</gene>
<organism evidence="1 2">
    <name type="scientific">Rubroshorea leprosula</name>
    <dbReference type="NCBI Taxonomy" id="152421"/>
    <lineage>
        <taxon>Eukaryota</taxon>
        <taxon>Viridiplantae</taxon>
        <taxon>Streptophyta</taxon>
        <taxon>Embryophyta</taxon>
        <taxon>Tracheophyta</taxon>
        <taxon>Spermatophyta</taxon>
        <taxon>Magnoliopsida</taxon>
        <taxon>eudicotyledons</taxon>
        <taxon>Gunneridae</taxon>
        <taxon>Pentapetalae</taxon>
        <taxon>rosids</taxon>
        <taxon>malvids</taxon>
        <taxon>Malvales</taxon>
        <taxon>Dipterocarpaceae</taxon>
        <taxon>Rubroshorea</taxon>
    </lineage>
</organism>
<comment type="caution">
    <text evidence="1">The sequence shown here is derived from an EMBL/GenBank/DDBJ whole genome shotgun (WGS) entry which is preliminary data.</text>
</comment>
<proteinExistence type="predicted"/>
<dbReference type="InterPro" id="IPR025886">
    <property type="entry name" value="PP2-like"/>
</dbReference>
<dbReference type="EMBL" id="BPVZ01000227">
    <property type="protein sequence ID" value="GKV47377.1"/>
    <property type="molecule type" value="Genomic_DNA"/>
</dbReference>
<reference evidence="1 2" key="1">
    <citation type="journal article" date="2021" name="Commun. Biol.">
        <title>The genome of Shorea leprosula (Dipterocarpaceae) highlights the ecological relevance of drought in aseasonal tropical rainforests.</title>
        <authorList>
            <person name="Ng K.K.S."/>
            <person name="Kobayashi M.J."/>
            <person name="Fawcett J.A."/>
            <person name="Hatakeyama M."/>
            <person name="Paape T."/>
            <person name="Ng C.H."/>
            <person name="Ang C.C."/>
            <person name="Tnah L.H."/>
            <person name="Lee C.T."/>
            <person name="Nishiyama T."/>
            <person name="Sese J."/>
            <person name="O'Brien M.J."/>
            <person name="Copetti D."/>
            <person name="Mohd Noor M.I."/>
            <person name="Ong R.C."/>
            <person name="Putra M."/>
            <person name="Sireger I.Z."/>
            <person name="Indrioko S."/>
            <person name="Kosugi Y."/>
            <person name="Izuno A."/>
            <person name="Isagi Y."/>
            <person name="Lee S.L."/>
            <person name="Shimizu K.K."/>
        </authorList>
    </citation>
    <scope>NUCLEOTIDE SEQUENCE [LARGE SCALE GENOMIC DNA]</scope>
    <source>
        <strain evidence="1">214</strain>
    </source>
</reference>
<protein>
    <recommendedName>
        <fullName evidence="3">F5/8 type C domain-containing protein</fullName>
    </recommendedName>
</protein>
<dbReference type="Proteomes" id="UP001054252">
    <property type="component" value="Unassembled WGS sequence"/>
</dbReference>
<accession>A0AAV5MFK1</accession>
<keyword evidence="2" id="KW-1185">Reference proteome</keyword>
<sequence length="132" mass="14932">MLTNRFPKVAELLSVCWFDIHGRIKTRMLSAKTHYKAYLVFKLGRESYGFTDEPIEATVRHGNTEVSKQTVYVQRQGGIIGGGARADDWFELELGELPNKGGEDGELKIRIFRFDGSWMGGVIIQGIEIRPN</sequence>
<name>A0AAV5MFK1_9ROSI</name>
<dbReference type="AlphaFoldDB" id="A0AAV5MFK1"/>
<evidence type="ECO:0000313" key="2">
    <source>
        <dbReference type="Proteomes" id="UP001054252"/>
    </source>
</evidence>
<dbReference type="Pfam" id="PF14299">
    <property type="entry name" value="PP2"/>
    <property type="match status" value="1"/>
</dbReference>
<evidence type="ECO:0000313" key="1">
    <source>
        <dbReference type="EMBL" id="GKV47377.1"/>
    </source>
</evidence>
<dbReference type="PANTHER" id="PTHR32278:SF111">
    <property type="entry name" value="F-BOX PROTEIN PP2-B12-RELATED"/>
    <property type="match status" value="1"/>
</dbReference>
<evidence type="ECO:0008006" key="3">
    <source>
        <dbReference type="Google" id="ProtNLM"/>
    </source>
</evidence>